<dbReference type="GO" id="GO:0005886">
    <property type="term" value="C:plasma membrane"/>
    <property type="evidence" value="ECO:0007669"/>
    <property type="project" value="UniProtKB-SubCell"/>
</dbReference>
<dbReference type="KEGG" id="mmaa:FR932_01460"/>
<evidence type="ECO:0000256" key="1">
    <source>
        <dbReference type="ARBA" id="ARBA00004007"/>
    </source>
</evidence>
<keyword evidence="12" id="KW-1185">Reference proteome</keyword>
<reference evidence="11 12" key="1">
    <citation type="submission" date="2019-09" db="EMBL/GenBank/DDBJ databases">
        <title>Hybrid Assembly of the complete Genome of the Deep-Sea Bacterium Moritella marina from long Nanopore and Illumina reads.</title>
        <authorList>
            <person name="Magin S."/>
            <person name="Georgoulis A."/>
            <person name="Papadimitriou K."/>
            <person name="Iliakis G."/>
            <person name="Vorgias C.E."/>
        </authorList>
    </citation>
    <scope>NUCLEOTIDE SEQUENCE [LARGE SCALE GENOMIC DNA]</scope>
    <source>
        <strain evidence="11 12">MP-1</strain>
    </source>
</reference>
<dbReference type="AlphaFoldDB" id="A0A5J6WHH6"/>
<dbReference type="PANTHER" id="PTHR21320:SF3">
    <property type="entry name" value="CYTOCHROME C OXIDASE ASSEMBLY PROTEIN COX11, MITOCHONDRIAL-RELATED"/>
    <property type="match status" value="1"/>
</dbReference>
<evidence type="ECO:0000313" key="11">
    <source>
        <dbReference type="EMBL" id="QFI36591.1"/>
    </source>
</evidence>
<feature type="transmembrane region" description="Helical" evidence="10">
    <location>
        <begin position="12"/>
        <end position="31"/>
    </location>
</feature>
<evidence type="ECO:0000256" key="4">
    <source>
        <dbReference type="ARBA" id="ARBA00015384"/>
    </source>
</evidence>
<accession>A0A5J6WHH6</accession>
<dbReference type="SUPFAM" id="SSF110111">
    <property type="entry name" value="Ctag/Cox11"/>
    <property type="match status" value="1"/>
</dbReference>
<evidence type="ECO:0000256" key="6">
    <source>
        <dbReference type="ARBA" id="ARBA00022968"/>
    </source>
</evidence>
<evidence type="ECO:0000256" key="2">
    <source>
        <dbReference type="ARBA" id="ARBA00004382"/>
    </source>
</evidence>
<evidence type="ECO:0000313" key="12">
    <source>
        <dbReference type="Proteomes" id="UP000327424"/>
    </source>
</evidence>
<comment type="subcellular location">
    <subcellularLocation>
        <location evidence="2">Cell inner membrane</location>
        <topology evidence="2">Single-pass type II membrane protein</topology>
        <orientation evidence="2">Periplasmic side</orientation>
    </subcellularLocation>
</comment>
<dbReference type="Gene3D" id="2.60.370.10">
    <property type="entry name" value="Ctag/Cox11"/>
    <property type="match status" value="1"/>
</dbReference>
<dbReference type="EMBL" id="CP044399">
    <property type="protein sequence ID" value="QFI36591.1"/>
    <property type="molecule type" value="Genomic_DNA"/>
</dbReference>
<comment type="similarity">
    <text evidence="3">Belongs to the COX11/CtaG family.</text>
</comment>
<keyword evidence="6" id="KW-0735">Signal-anchor</keyword>
<evidence type="ECO:0000256" key="8">
    <source>
        <dbReference type="ARBA" id="ARBA00023008"/>
    </source>
</evidence>
<dbReference type="PANTHER" id="PTHR21320">
    <property type="entry name" value="CYTOCHROME C OXIDASE ASSEMBLY PROTEIN COX11-RELATED"/>
    <property type="match status" value="1"/>
</dbReference>
<dbReference type="GO" id="GO:0005507">
    <property type="term" value="F:copper ion binding"/>
    <property type="evidence" value="ECO:0007669"/>
    <property type="project" value="InterPro"/>
</dbReference>
<protein>
    <recommendedName>
        <fullName evidence="4">Cytochrome c oxidase assembly protein CtaG</fullName>
    </recommendedName>
</protein>
<keyword evidence="5 10" id="KW-0812">Transmembrane</keyword>
<evidence type="ECO:0000256" key="9">
    <source>
        <dbReference type="ARBA" id="ARBA00023136"/>
    </source>
</evidence>
<organism evidence="11 12">
    <name type="scientific">Moritella marina ATCC 15381</name>
    <dbReference type="NCBI Taxonomy" id="1202962"/>
    <lineage>
        <taxon>Bacteria</taxon>
        <taxon>Pseudomonadati</taxon>
        <taxon>Pseudomonadota</taxon>
        <taxon>Gammaproteobacteria</taxon>
        <taxon>Alteromonadales</taxon>
        <taxon>Moritellaceae</taxon>
        <taxon>Moritella</taxon>
    </lineage>
</organism>
<dbReference type="OrthoDB" id="9804841at2"/>
<gene>
    <name evidence="11" type="ORF">FR932_01460</name>
</gene>
<evidence type="ECO:0000256" key="10">
    <source>
        <dbReference type="SAM" id="Phobius"/>
    </source>
</evidence>
<dbReference type="InterPro" id="IPR023471">
    <property type="entry name" value="CtaG/Cox11_dom_sf"/>
</dbReference>
<dbReference type="Pfam" id="PF04442">
    <property type="entry name" value="CtaG_Cox11"/>
    <property type="match status" value="1"/>
</dbReference>
<dbReference type="InterPro" id="IPR007533">
    <property type="entry name" value="Cyt_c_oxidase_assmbl_CtaG"/>
</dbReference>
<sequence length="183" mass="20627">MTTPKIKKHLRWLTFSAVGMFGFGFALIPLYDVFCDITGLNGKDYSRESSVPMTSVDESRTVKVEFVTYLSKQLPWQFKPEMNSIELHPGERYQVSFVATNQSDQDTFGRAVPSISPGYGAQYLVKTECFCFQEQMLAANAEAMMPLIFYVDPNIPADISTLTLAYTLFKNEPTTDLAMSQPK</sequence>
<keyword evidence="7 10" id="KW-1133">Transmembrane helix</keyword>
<evidence type="ECO:0000256" key="7">
    <source>
        <dbReference type="ARBA" id="ARBA00022989"/>
    </source>
</evidence>
<proteinExistence type="inferred from homology"/>
<dbReference type="PIRSF" id="PIRSF005413">
    <property type="entry name" value="COX11"/>
    <property type="match status" value="1"/>
</dbReference>
<dbReference type="NCBIfam" id="NF003465">
    <property type="entry name" value="PRK05089.1"/>
    <property type="match status" value="1"/>
</dbReference>
<keyword evidence="8" id="KW-0186">Copper</keyword>
<name>A0A5J6WHH6_MORMI</name>
<evidence type="ECO:0000256" key="3">
    <source>
        <dbReference type="ARBA" id="ARBA00009620"/>
    </source>
</evidence>
<dbReference type="Proteomes" id="UP000327424">
    <property type="component" value="Chromosome"/>
</dbReference>
<evidence type="ECO:0000256" key="5">
    <source>
        <dbReference type="ARBA" id="ARBA00022692"/>
    </source>
</evidence>
<dbReference type="RefSeq" id="WP_019440896.1">
    <property type="nucleotide sequence ID" value="NZ_ALOE01000011.1"/>
</dbReference>
<comment type="function">
    <text evidence="1">Exerts its effect at some terminal stage of cytochrome c oxidase synthesis, probably by being involved in the insertion of the copper B into subunit I.</text>
</comment>
<keyword evidence="9 10" id="KW-0472">Membrane</keyword>